<evidence type="ECO:0000313" key="3">
    <source>
        <dbReference type="EMBL" id="KAJ7676126.1"/>
    </source>
</evidence>
<evidence type="ECO:0000256" key="2">
    <source>
        <dbReference type="SAM" id="SignalP"/>
    </source>
</evidence>
<gene>
    <name evidence="3" type="ORF">B0H17DRAFT_1140104</name>
</gene>
<proteinExistence type="predicted"/>
<protein>
    <submittedName>
        <fullName evidence="3">Uncharacterized protein</fullName>
    </submittedName>
</protein>
<evidence type="ECO:0000313" key="4">
    <source>
        <dbReference type="Proteomes" id="UP001221757"/>
    </source>
</evidence>
<feature type="signal peptide" evidence="2">
    <location>
        <begin position="1"/>
        <end position="26"/>
    </location>
</feature>
<feature type="chain" id="PRO_5041968492" evidence="2">
    <location>
        <begin position="27"/>
        <end position="174"/>
    </location>
</feature>
<keyword evidence="2" id="KW-0732">Signal</keyword>
<keyword evidence="4" id="KW-1185">Reference proteome</keyword>
<sequence>MYRPVTEVVIVVVKAVHLWFFRPGLADCCPETQCTMKASKHLDTISIIFNLNKMEGWTQRKWVWIYSMPQIIFSSDFRFIPSMLMSRNSRAQHRELIDEIKAAYSCVEHEGPVSLMAIFHPPLQDLVNSWNGSTSLSRPKPRGRSGPNPAQQAVSSSTSDTTNLLLTIMVPVTR</sequence>
<accession>A0AAD7GCB9</accession>
<organism evidence="3 4">
    <name type="scientific">Mycena rosella</name>
    <name type="common">Pink bonnet</name>
    <name type="synonym">Agaricus rosellus</name>
    <dbReference type="NCBI Taxonomy" id="1033263"/>
    <lineage>
        <taxon>Eukaryota</taxon>
        <taxon>Fungi</taxon>
        <taxon>Dikarya</taxon>
        <taxon>Basidiomycota</taxon>
        <taxon>Agaricomycotina</taxon>
        <taxon>Agaricomycetes</taxon>
        <taxon>Agaricomycetidae</taxon>
        <taxon>Agaricales</taxon>
        <taxon>Marasmiineae</taxon>
        <taxon>Mycenaceae</taxon>
        <taxon>Mycena</taxon>
    </lineage>
</organism>
<feature type="region of interest" description="Disordered" evidence="1">
    <location>
        <begin position="130"/>
        <end position="160"/>
    </location>
</feature>
<name>A0AAD7GCB9_MYCRO</name>
<reference evidence="3" key="1">
    <citation type="submission" date="2023-03" db="EMBL/GenBank/DDBJ databases">
        <title>Massive genome expansion in bonnet fungi (Mycena s.s.) driven by repeated elements and novel gene families across ecological guilds.</title>
        <authorList>
            <consortium name="Lawrence Berkeley National Laboratory"/>
            <person name="Harder C.B."/>
            <person name="Miyauchi S."/>
            <person name="Viragh M."/>
            <person name="Kuo A."/>
            <person name="Thoen E."/>
            <person name="Andreopoulos B."/>
            <person name="Lu D."/>
            <person name="Skrede I."/>
            <person name="Drula E."/>
            <person name="Henrissat B."/>
            <person name="Morin E."/>
            <person name="Kohler A."/>
            <person name="Barry K."/>
            <person name="LaButti K."/>
            <person name="Morin E."/>
            <person name="Salamov A."/>
            <person name="Lipzen A."/>
            <person name="Mereny Z."/>
            <person name="Hegedus B."/>
            <person name="Baldrian P."/>
            <person name="Stursova M."/>
            <person name="Weitz H."/>
            <person name="Taylor A."/>
            <person name="Grigoriev I.V."/>
            <person name="Nagy L.G."/>
            <person name="Martin F."/>
            <person name="Kauserud H."/>
        </authorList>
    </citation>
    <scope>NUCLEOTIDE SEQUENCE</scope>
    <source>
        <strain evidence="3">CBHHK067</strain>
    </source>
</reference>
<dbReference type="Proteomes" id="UP001221757">
    <property type="component" value="Unassembled WGS sequence"/>
</dbReference>
<comment type="caution">
    <text evidence="3">The sequence shown here is derived from an EMBL/GenBank/DDBJ whole genome shotgun (WGS) entry which is preliminary data.</text>
</comment>
<dbReference type="EMBL" id="JARKIE010000146">
    <property type="protein sequence ID" value="KAJ7676126.1"/>
    <property type="molecule type" value="Genomic_DNA"/>
</dbReference>
<evidence type="ECO:0000256" key="1">
    <source>
        <dbReference type="SAM" id="MobiDB-lite"/>
    </source>
</evidence>
<dbReference type="AlphaFoldDB" id="A0AAD7GCB9"/>